<dbReference type="Proteomes" id="UP000700596">
    <property type="component" value="Unassembled WGS sequence"/>
</dbReference>
<dbReference type="OrthoDB" id="5421195at2759"/>
<keyword evidence="2" id="KW-1185">Reference proteome</keyword>
<reference evidence="1" key="1">
    <citation type="journal article" date="2021" name="Nat. Commun.">
        <title>Genetic determinants of endophytism in the Arabidopsis root mycobiome.</title>
        <authorList>
            <person name="Mesny F."/>
            <person name="Miyauchi S."/>
            <person name="Thiergart T."/>
            <person name="Pickel B."/>
            <person name="Atanasova L."/>
            <person name="Karlsson M."/>
            <person name="Huettel B."/>
            <person name="Barry K.W."/>
            <person name="Haridas S."/>
            <person name="Chen C."/>
            <person name="Bauer D."/>
            <person name="Andreopoulos W."/>
            <person name="Pangilinan J."/>
            <person name="LaButti K."/>
            <person name="Riley R."/>
            <person name="Lipzen A."/>
            <person name="Clum A."/>
            <person name="Drula E."/>
            <person name="Henrissat B."/>
            <person name="Kohler A."/>
            <person name="Grigoriev I.V."/>
            <person name="Martin F.M."/>
            <person name="Hacquard S."/>
        </authorList>
    </citation>
    <scope>NUCLEOTIDE SEQUENCE</scope>
    <source>
        <strain evidence="1">MPI-CAGE-CH-0243</strain>
    </source>
</reference>
<dbReference type="InterPro" id="IPR022198">
    <property type="entry name" value="DUF3723"/>
</dbReference>
<dbReference type="Pfam" id="PF12520">
    <property type="entry name" value="DUF3723"/>
    <property type="match status" value="1"/>
</dbReference>
<gene>
    <name evidence="1" type="ORF">B0J11DRAFT_512165</name>
</gene>
<evidence type="ECO:0000313" key="1">
    <source>
        <dbReference type="EMBL" id="KAH7111300.1"/>
    </source>
</evidence>
<evidence type="ECO:0000313" key="2">
    <source>
        <dbReference type="Proteomes" id="UP000700596"/>
    </source>
</evidence>
<proteinExistence type="predicted"/>
<organism evidence="1 2">
    <name type="scientific">Dendryphion nanum</name>
    <dbReference type="NCBI Taxonomy" id="256645"/>
    <lineage>
        <taxon>Eukaryota</taxon>
        <taxon>Fungi</taxon>
        <taxon>Dikarya</taxon>
        <taxon>Ascomycota</taxon>
        <taxon>Pezizomycotina</taxon>
        <taxon>Dothideomycetes</taxon>
        <taxon>Pleosporomycetidae</taxon>
        <taxon>Pleosporales</taxon>
        <taxon>Torulaceae</taxon>
        <taxon>Dendryphion</taxon>
    </lineage>
</organism>
<sequence>MFAMKYHEALYNRVRSCQILGAFSERHHEDIWSRVLSATVDQLDPSLFSFFKDLNYHKIVTDSVKRLFPPLPHGAVYPAIEDVFSDASYRGGQCAAQESESSCVFRPGSLADQVPAMPKRQKLSTKPITGKADKIVSCEFATFAYSWMLQAGHDHEDPHISNLSTSAVTSVNVFGKRADQPHHTVVLLSNSSHKA</sequence>
<protein>
    <submittedName>
        <fullName evidence="1">Uncharacterized protein</fullName>
    </submittedName>
</protein>
<accession>A0A9P9D0T4</accession>
<dbReference type="EMBL" id="JAGMWT010000024">
    <property type="protein sequence ID" value="KAH7111300.1"/>
    <property type="molecule type" value="Genomic_DNA"/>
</dbReference>
<comment type="caution">
    <text evidence="1">The sequence shown here is derived from an EMBL/GenBank/DDBJ whole genome shotgun (WGS) entry which is preliminary data.</text>
</comment>
<dbReference type="AlphaFoldDB" id="A0A9P9D0T4"/>
<name>A0A9P9D0T4_9PLEO</name>